<evidence type="ECO:0000256" key="1">
    <source>
        <dbReference type="ARBA" id="ARBA00010164"/>
    </source>
</evidence>
<sequence length="437" mass="49895">MTTLTLQTYLDDAWQDAAQLYIHATEKKVVLQYAQDYALSHLFHTLEAACSINLPVEPVLNYEAKGWFSFIEDILPSGASRRYWVERLDISRLSQWEQDIELLQKAVIAPVGNLRIKEALPLRYQDSLETLTFAQNDVVERQVDFLEYAQEMGALSGGATGAGGEAPKLLVRLNTNNRVWIDTFQDNPNNLDRHYLVKFPRGTMSERDCHILRAEYVFLQELNQLGQNTIDAKHTFLIEGERFPSLWLPRFDVGYNANRVTHYGLESLYSILNKSGGNLNHFEVLKTVHETLKGLPGYDAQAFAEEWLKRDLLNVIFGNSDNHGRNTAFIKKNGQIMLSPIFDLAPMKVDLEGIVRTIKWGRPFEAGGEFDWHGIVHQLNESVYDPQAIWLSLKETATTLIGLKERLLKAGLSKEFIHIPALGMNSIETRLKHWKLL</sequence>
<keyword evidence="6" id="KW-1185">Reference proteome</keyword>
<evidence type="ECO:0000259" key="4">
    <source>
        <dbReference type="Pfam" id="PF07804"/>
    </source>
</evidence>
<dbReference type="InterPro" id="IPR016869">
    <property type="entry name" value="UCP028135_HipA-like"/>
</dbReference>
<protein>
    <submittedName>
        <fullName evidence="5">Type II toxin-antitoxin system HipA family toxin</fullName>
    </submittedName>
</protein>
<dbReference type="InterPro" id="IPR012893">
    <property type="entry name" value="HipA-like_C"/>
</dbReference>
<dbReference type="RefSeq" id="WP_135796299.1">
    <property type="nucleotide sequence ID" value="NZ_CP032096.1"/>
</dbReference>
<dbReference type="AlphaFoldDB" id="A0A4P7P2Y7"/>
<organism evidence="5 6">
    <name type="scientific">Hydrogenovibrio crunogenus</name>
    <dbReference type="NCBI Taxonomy" id="39765"/>
    <lineage>
        <taxon>Bacteria</taxon>
        <taxon>Pseudomonadati</taxon>
        <taxon>Pseudomonadota</taxon>
        <taxon>Gammaproteobacteria</taxon>
        <taxon>Thiotrichales</taxon>
        <taxon>Piscirickettsiaceae</taxon>
        <taxon>Hydrogenovibrio</taxon>
    </lineage>
</organism>
<dbReference type="PANTHER" id="PTHR37419:SF8">
    <property type="entry name" value="TOXIN YJJJ"/>
    <property type="match status" value="1"/>
</dbReference>
<dbReference type="Pfam" id="PF07804">
    <property type="entry name" value="HipA_C"/>
    <property type="match status" value="1"/>
</dbReference>
<dbReference type="OrthoDB" id="9805913at2"/>
<dbReference type="InterPro" id="IPR052028">
    <property type="entry name" value="HipA_Ser/Thr_kinase"/>
</dbReference>
<dbReference type="PIRSF" id="PIRSF028135">
    <property type="entry name" value="UCP028135_HipA-like"/>
    <property type="match status" value="1"/>
</dbReference>
<dbReference type="EMBL" id="CP032096">
    <property type="protein sequence ID" value="QBZ83702.1"/>
    <property type="molecule type" value="Genomic_DNA"/>
</dbReference>
<evidence type="ECO:0000256" key="2">
    <source>
        <dbReference type="ARBA" id="ARBA00022679"/>
    </source>
</evidence>
<keyword evidence="2" id="KW-0808">Transferase</keyword>
<accession>A0A4P7P2Y7</accession>
<evidence type="ECO:0000256" key="3">
    <source>
        <dbReference type="ARBA" id="ARBA00022777"/>
    </source>
</evidence>
<dbReference type="GO" id="GO:0004674">
    <property type="term" value="F:protein serine/threonine kinase activity"/>
    <property type="evidence" value="ECO:0007669"/>
    <property type="project" value="TreeGrafter"/>
</dbReference>
<dbReference type="PANTHER" id="PTHR37419">
    <property type="entry name" value="SERINE/THREONINE-PROTEIN KINASE TOXIN HIPA"/>
    <property type="match status" value="1"/>
</dbReference>
<name>A0A4P7P2Y7_9GAMM</name>
<dbReference type="Gene3D" id="1.10.1070.20">
    <property type="match status" value="1"/>
</dbReference>
<keyword evidence="3" id="KW-0418">Kinase</keyword>
<gene>
    <name evidence="5" type="ORF">GHNINEIG_01763</name>
</gene>
<comment type="similarity">
    <text evidence="1">Belongs to the HipA Ser/Thr kinase family.</text>
</comment>
<dbReference type="Proteomes" id="UP000296201">
    <property type="component" value="Chromosome"/>
</dbReference>
<dbReference type="GO" id="GO:0005829">
    <property type="term" value="C:cytosol"/>
    <property type="evidence" value="ECO:0007669"/>
    <property type="project" value="TreeGrafter"/>
</dbReference>
<reference evidence="5 6" key="1">
    <citation type="submission" date="2018-08" db="EMBL/GenBank/DDBJ databases">
        <title>Horizontal acquisition of hydrogen conversion ability and other habitat adaptations in Hydrogenovibrio crunogenus strains.</title>
        <authorList>
            <person name="Gonnella G."/>
            <person name="Adam N."/>
            <person name="Perner M."/>
        </authorList>
    </citation>
    <scope>NUCLEOTIDE SEQUENCE [LARGE SCALE GENOMIC DNA]</scope>
    <source>
        <strain evidence="5 6">SP-41</strain>
    </source>
</reference>
<evidence type="ECO:0000313" key="5">
    <source>
        <dbReference type="EMBL" id="QBZ83702.1"/>
    </source>
</evidence>
<evidence type="ECO:0000313" key="6">
    <source>
        <dbReference type="Proteomes" id="UP000296201"/>
    </source>
</evidence>
<feature type="domain" description="HipA-like C-terminal" evidence="4">
    <location>
        <begin position="161"/>
        <end position="350"/>
    </location>
</feature>
<proteinExistence type="inferred from homology"/>